<dbReference type="Proteomes" id="UP000076577">
    <property type="component" value="Unassembled WGS sequence"/>
</dbReference>
<dbReference type="GO" id="GO:0022857">
    <property type="term" value="F:transmembrane transporter activity"/>
    <property type="evidence" value="ECO:0007669"/>
    <property type="project" value="InterPro"/>
</dbReference>
<dbReference type="EMBL" id="LMCB01000011">
    <property type="protein sequence ID" value="KZL20103.1"/>
    <property type="molecule type" value="Genomic_DNA"/>
</dbReference>
<keyword evidence="4" id="KW-1185">Reference proteome</keyword>
<proteinExistence type="predicted"/>
<dbReference type="PATRIC" id="fig|989403.3.peg.1688"/>
<keyword evidence="1" id="KW-1133">Transmembrane helix</keyword>
<feature type="domain" description="Major facilitator superfamily (MFS) profile" evidence="2">
    <location>
        <begin position="1"/>
        <end position="67"/>
    </location>
</feature>
<feature type="transmembrane region" description="Helical" evidence="1">
    <location>
        <begin position="46"/>
        <end position="65"/>
    </location>
</feature>
<evidence type="ECO:0000259" key="2">
    <source>
        <dbReference type="PROSITE" id="PS50850"/>
    </source>
</evidence>
<evidence type="ECO:0000256" key="1">
    <source>
        <dbReference type="SAM" id="Phobius"/>
    </source>
</evidence>
<protein>
    <recommendedName>
        <fullName evidence="2">Major facilitator superfamily (MFS) profile domain-containing protein</fullName>
    </recommendedName>
</protein>
<dbReference type="PROSITE" id="PS50850">
    <property type="entry name" value="MFS"/>
    <property type="match status" value="1"/>
</dbReference>
<dbReference type="STRING" id="989403.SAMN05421798_102247"/>
<organism evidence="3 4">
    <name type="scientific">Pseudovibrio axinellae</name>
    <dbReference type="NCBI Taxonomy" id="989403"/>
    <lineage>
        <taxon>Bacteria</taxon>
        <taxon>Pseudomonadati</taxon>
        <taxon>Pseudomonadota</taxon>
        <taxon>Alphaproteobacteria</taxon>
        <taxon>Hyphomicrobiales</taxon>
        <taxon>Stappiaceae</taxon>
        <taxon>Pseudovibrio</taxon>
    </lineage>
</organism>
<dbReference type="RefSeq" id="WP_068004678.1">
    <property type="nucleotide sequence ID" value="NZ_FOFM01000002.1"/>
</dbReference>
<keyword evidence="1" id="KW-0812">Transmembrane</keyword>
<name>A0A165ZNV9_9HYPH</name>
<gene>
    <name evidence="3" type="ORF">PsAD2_01590</name>
</gene>
<evidence type="ECO:0000313" key="3">
    <source>
        <dbReference type="EMBL" id="KZL20103.1"/>
    </source>
</evidence>
<reference evidence="3 4" key="1">
    <citation type="journal article" date="2016" name="Front. Microbiol.">
        <title>Comparative Genomic Analysis Reveals a Diverse Repertoire of Genes Involved in Prokaryote-Eukaryote Interactions within the Pseudovibrio Genus.</title>
        <authorList>
            <person name="Romano S."/>
            <person name="Fernandez-Guerra A."/>
            <person name="Reen F.J."/>
            <person name="Glockner F.O."/>
            <person name="Crowley S.P."/>
            <person name="O'Sullivan O."/>
            <person name="Cotter P.D."/>
            <person name="Adams C."/>
            <person name="Dobson A.D."/>
            <person name="O'Gara F."/>
        </authorList>
    </citation>
    <scope>NUCLEOTIDE SEQUENCE [LARGE SCALE GENOMIC DNA]</scope>
    <source>
        <strain evidence="3 4">Ad2</strain>
    </source>
</reference>
<keyword evidence="1" id="KW-0472">Membrane</keyword>
<feature type="transmembrane region" description="Helical" evidence="1">
    <location>
        <begin position="6"/>
        <end position="25"/>
    </location>
</feature>
<accession>A0A165ZNV9</accession>
<evidence type="ECO:0000313" key="4">
    <source>
        <dbReference type="Proteomes" id="UP000076577"/>
    </source>
</evidence>
<sequence length="67" mass="7613">MLSVFNTAQAIATVVALSLSIFYFYRMLAVRDDNEFLRWRARLWKLGIAAAVMLFIFALAALFILPA</sequence>
<dbReference type="AlphaFoldDB" id="A0A165ZNV9"/>
<comment type="caution">
    <text evidence="3">The sequence shown here is derived from an EMBL/GenBank/DDBJ whole genome shotgun (WGS) entry which is preliminary data.</text>
</comment>
<dbReference type="InterPro" id="IPR020846">
    <property type="entry name" value="MFS_dom"/>
</dbReference>